<feature type="domain" description="Nephrocystin 3-like N-terminal" evidence="2">
    <location>
        <begin position="4"/>
        <end position="142"/>
    </location>
</feature>
<dbReference type="InterPro" id="IPR056884">
    <property type="entry name" value="NPHP3-like_N"/>
</dbReference>
<dbReference type="AlphaFoldDB" id="A0A4V4HCY3"/>
<keyword evidence="4" id="KW-1185">Reference proteome</keyword>
<evidence type="ECO:0000313" key="3">
    <source>
        <dbReference type="EMBL" id="THU85065.1"/>
    </source>
</evidence>
<evidence type="ECO:0000256" key="1">
    <source>
        <dbReference type="ARBA" id="ARBA00022737"/>
    </source>
</evidence>
<dbReference type="Proteomes" id="UP000297245">
    <property type="component" value="Unassembled WGS sequence"/>
</dbReference>
<name>A0A4V4HCY3_DENBC</name>
<protein>
    <recommendedName>
        <fullName evidence="2">Nephrocystin 3-like N-terminal domain-containing protein</fullName>
    </recommendedName>
</protein>
<gene>
    <name evidence="3" type="ORF">K435DRAFT_633412</name>
</gene>
<reference evidence="3 4" key="1">
    <citation type="journal article" date="2019" name="Nat. Ecol. Evol.">
        <title>Megaphylogeny resolves global patterns of mushroom evolution.</title>
        <authorList>
            <person name="Varga T."/>
            <person name="Krizsan K."/>
            <person name="Foldi C."/>
            <person name="Dima B."/>
            <person name="Sanchez-Garcia M."/>
            <person name="Sanchez-Ramirez S."/>
            <person name="Szollosi G.J."/>
            <person name="Szarkandi J.G."/>
            <person name="Papp V."/>
            <person name="Albert L."/>
            <person name="Andreopoulos W."/>
            <person name="Angelini C."/>
            <person name="Antonin V."/>
            <person name="Barry K.W."/>
            <person name="Bougher N.L."/>
            <person name="Buchanan P."/>
            <person name="Buyck B."/>
            <person name="Bense V."/>
            <person name="Catcheside P."/>
            <person name="Chovatia M."/>
            <person name="Cooper J."/>
            <person name="Damon W."/>
            <person name="Desjardin D."/>
            <person name="Finy P."/>
            <person name="Geml J."/>
            <person name="Haridas S."/>
            <person name="Hughes K."/>
            <person name="Justo A."/>
            <person name="Karasinski D."/>
            <person name="Kautmanova I."/>
            <person name="Kiss B."/>
            <person name="Kocsube S."/>
            <person name="Kotiranta H."/>
            <person name="LaButti K.M."/>
            <person name="Lechner B.E."/>
            <person name="Liimatainen K."/>
            <person name="Lipzen A."/>
            <person name="Lukacs Z."/>
            <person name="Mihaltcheva S."/>
            <person name="Morgado L.N."/>
            <person name="Niskanen T."/>
            <person name="Noordeloos M.E."/>
            <person name="Ohm R.A."/>
            <person name="Ortiz-Santana B."/>
            <person name="Ovrebo C."/>
            <person name="Racz N."/>
            <person name="Riley R."/>
            <person name="Savchenko A."/>
            <person name="Shiryaev A."/>
            <person name="Soop K."/>
            <person name="Spirin V."/>
            <person name="Szebenyi C."/>
            <person name="Tomsovsky M."/>
            <person name="Tulloss R.E."/>
            <person name="Uehling J."/>
            <person name="Grigoriev I.V."/>
            <person name="Vagvolgyi C."/>
            <person name="Papp T."/>
            <person name="Martin F.M."/>
            <person name="Miettinen O."/>
            <person name="Hibbett D.S."/>
            <person name="Nagy L.G."/>
        </authorList>
    </citation>
    <scope>NUCLEOTIDE SEQUENCE [LARGE SCALE GENOMIC DNA]</scope>
    <source>
        <strain evidence="3 4">CBS 962.96</strain>
    </source>
</reference>
<dbReference type="EMBL" id="ML179567">
    <property type="protein sequence ID" value="THU85065.1"/>
    <property type="molecule type" value="Genomic_DNA"/>
</dbReference>
<keyword evidence="1" id="KW-0677">Repeat</keyword>
<dbReference type="OrthoDB" id="3018304at2759"/>
<dbReference type="Pfam" id="PF24883">
    <property type="entry name" value="NPHP3_N"/>
    <property type="match status" value="1"/>
</dbReference>
<dbReference type="PANTHER" id="PTHR10039:SF14">
    <property type="entry name" value="NACHT DOMAIN-CONTAINING PROTEIN"/>
    <property type="match status" value="1"/>
</dbReference>
<organism evidence="3 4">
    <name type="scientific">Dendrothele bispora (strain CBS 962.96)</name>
    <dbReference type="NCBI Taxonomy" id="1314807"/>
    <lineage>
        <taxon>Eukaryota</taxon>
        <taxon>Fungi</taxon>
        <taxon>Dikarya</taxon>
        <taxon>Basidiomycota</taxon>
        <taxon>Agaricomycotina</taxon>
        <taxon>Agaricomycetes</taxon>
        <taxon>Agaricomycetidae</taxon>
        <taxon>Agaricales</taxon>
        <taxon>Agaricales incertae sedis</taxon>
        <taxon>Dendrothele</taxon>
    </lineage>
</organism>
<evidence type="ECO:0000313" key="4">
    <source>
        <dbReference type="Proteomes" id="UP000297245"/>
    </source>
</evidence>
<sequence length="142" mass="15562">CTTGTRETVLSNVKKWAMDASSEAPASYWIVGMTGTGKSTIVKSVCEVLEKNGQLGASFFCSKQIPECNKYNLVIPTIAYQLASYSRTFAETLIELLKTNPDVCTRTPAIQLEKLLVNPWKTAAKSTFLHPIVIVIDAVNEC</sequence>
<evidence type="ECO:0000259" key="2">
    <source>
        <dbReference type="Pfam" id="PF24883"/>
    </source>
</evidence>
<accession>A0A4V4HCY3</accession>
<feature type="non-terminal residue" evidence="3">
    <location>
        <position position="1"/>
    </location>
</feature>
<proteinExistence type="predicted"/>
<dbReference type="PANTHER" id="PTHR10039">
    <property type="entry name" value="AMELOGENIN"/>
    <property type="match status" value="1"/>
</dbReference>
<dbReference type="SUPFAM" id="SSF52540">
    <property type="entry name" value="P-loop containing nucleoside triphosphate hydrolases"/>
    <property type="match status" value="1"/>
</dbReference>
<feature type="non-terminal residue" evidence="3">
    <location>
        <position position="142"/>
    </location>
</feature>
<dbReference type="Gene3D" id="3.40.50.300">
    <property type="entry name" value="P-loop containing nucleotide triphosphate hydrolases"/>
    <property type="match status" value="1"/>
</dbReference>
<dbReference type="InterPro" id="IPR027417">
    <property type="entry name" value="P-loop_NTPase"/>
</dbReference>